<dbReference type="STRING" id="1839801.Dform_01358"/>
<dbReference type="AlphaFoldDB" id="A0A1P8F8F5"/>
<evidence type="ECO:0000313" key="3">
    <source>
        <dbReference type="Proteomes" id="UP000185934"/>
    </source>
</evidence>
<sequence length="66" mass="7697">MEKSRETTENNSDRENCTDMSTMDYPIISDYSLFDDFSITAGYTQHERMAEAEEERSRLCVDRDCG</sequence>
<evidence type="ECO:0000256" key="1">
    <source>
        <dbReference type="SAM" id="MobiDB-lite"/>
    </source>
</evidence>
<dbReference type="Proteomes" id="UP000185934">
    <property type="component" value="Chromosome"/>
</dbReference>
<proteinExistence type="predicted"/>
<name>A0A1P8F8F5_9CHLR</name>
<dbReference type="RefSeq" id="WP_076004340.1">
    <property type="nucleotide sequence ID" value="NZ_CP018258.1"/>
</dbReference>
<evidence type="ECO:0000313" key="2">
    <source>
        <dbReference type="EMBL" id="APV44682.1"/>
    </source>
</evidence>
<dbReference type="KEGG" id="dfo:Dform_01358"/>
<keyword evidence="3" id="KW-1185">Reference proteome</keyword>
<organism evidence="2 3">
    <name type="scientific">Dehalogenimonas formicexedens</name>
    <dbReference type="NCBI Taxonomy" id="1839801"/>
    <lineage>
        <taxon>Bacteria</taxon>
        <taxon>Bacillati</taxon>
        <taxon>Chloroflexota</taxon>
        <taxon>Dehalococcoidia</taxon>
        <taxon>Dehalococcoidales</taxon>
        <taxon>Dehalococcoidaceae</taxon>
        <taxon>Dehalogenimonas</taxon>
    </lineage>
</organism>
<reference evidence="3" key="1">
    <citation type="submission" date="2016-11" db="EMBL/GenBank/DDBJ databases">
        <title>Dehalogenimonas formicexedens sp. nov., a chlorinated alkane respiring bacterium isolated from contaminated groundwater.</title>
        <authorList>
            <person name="Key T.A."/>
            <person name="Bowman K.S."/>
            <person name="Lee I."/>
            <person name="Chun J."/>
            <person name="Albuquerque L."/>
            <person name="da Costa M.S."/>
            <person name="Rainey F.A."/>
            <person name="Moe W.M."/>
        </authorList>
    </citation>
    <scope>NUCLEOTIDE SEQUENCE [LARGE SCALE GENOMIC DNA]</scope>
    <source>
        <strain evidence="3">NSZ-14</strain>
    </source>
</reference>
<feature type="region of interest" description="Disordered" evidence="1">
    <location>
        <begin position="1"/>
        <end position="21"/>
    </location>
</feature>
<feature type="compositionally biased region" description="Basic and acidic residues" evidence="1">
    <location>
        <begin position="1"/>
        <end position="17"/>
    </location>
</feature>
<protein>
    <submittedName>
        <fullName evidence="2">Uncharacterized protein</fullName>
    </submittedName>
</protein>
<dbReference type="EMBL" id="CP018258">
    <property type="protein sequence ID" value="APV44682.1"/>
    <property type="molecule type" value="Genomic_DNA"/>
</dbReference>
<gene>
    <name evidence="2" type="ORF">Dform_01358</name>
</gene>
<accession>A0A1P8F8F5</accession>